<feature type="compositionally biased region" description="Low complexity" evidence="1">
    <location>
        <begin position="10"/>
        <end position="22"/>
    </location>
</feature>
<accession>A0AAW2FVK2</accession>
<dbReference type="Proteomes" id="UP001430953">
    <property type="component" value="Unassembled WGS sequence"/>
</dbReference>
<protein>
    <submittedName>
        <fullName evidence="2">Uncharacterized protein</fullName>
    </submittedName>
</protein>
<reference evidence="2 3" key="1">
    <citation type="submission" date="2023-03" db="EMBL/GenBank/DDBJ databases">
        <title>High recombination rates correlate with genetic variation in Cardiocondyla obscurior ants.</title>
        <authorList>
            <person name="Errbii M."/>
        </authorList>
    </citation>
    <scope>NUCLEOTIDE SEQUENCE [LARGE SCALE GENOMIC DNA]</scope>
    <source>
        <strain evidence="2">Alpha-2009</strain>
        <tissue evidence="2">Whole body</tissue>
    </source>
</reference>
<evidence type="ECO:0000313" key="2">
    <source>
        <dbReference type="EMBL" id="KAL0120021.1"/>
    </source>
</evidence>
<sequence length="99" mass="11195">MLSSRCECVSQPSLSLSSSAPSTRQNAKNWHASLTRSARFTPRGSEKIFTASDAERGITSERLAGAFHDVESEGNLGWRYFTKEKKNYIKARELRRIKN</sequence>
<dbReference type="EMBL" id="JADYXP020000007">
    <property type="protein sequence ID" value="KAL0120021.1"/>
    <property type="molecule type" value="Genomic_DNA"/>
</dbReference>
<comment type="caution">
    <text evidence="2">The sequence shown here is derived from an EMBL/GenBank/DDBJ whole genome shotgun (WGS) entry which is preliminary data.</text>
</comment>
<organism evidence="2 3">
    <name type="scientific">Cardiocondyla obscurior</name>
    <dbReference type="NCBI Taxonomy" id="286306"/>
    <lineage>
        <taxon>Eukaryota</taxon>
        <taxon>Metazoa</taxon>
        <taxon>Ecdysozoa</taxon>
        <taxon>Arthropoda</taxon>
        <taxon>Hexapoda</taxon>
        <taxon>Insecta</taxon>
        <taxon>Pterygota</taxon>
        <taxon>Neoptera</taxon>
        <taxon>Endopterygota</taxon>
        <taxon>Hymenoptera</taxon>
        <taxon>Apocrita</taxon>
        <taxon>Aculeata</taxon>
        <taxon>Formicoidea</taxon>
        <taxon>Formicidae</taxon>
        <taxon>Myrmicinae</taxon>
        <taxon>Cardiocondyla</taxon>
    </lineage>
</organism>
<feature type="region of interest" description="Disordered" evidence="1">
    <location>
        <begin position="1"/>
        <end position="33"/>
    </location>
</feature>
<dbReference type="AlphaFoldDB" id="A0AAW2FVK2"/>
<evidence type="ECO:0000313" key="3">
    <source>
        <dbReference type="Proteomes" id="UP001430953"/>
    </source>
</evidence>
<keyword evidence="3" id="KW-1185">Reference proteome</keyword>
<gene>
    <name evidence="2" type="ORF">PUN28_008001</name>
</gene>
<name>A0AAW2FVK2_9HYME</name>
<feature type="compositionally biased region" description="Polar residues" evidence="1">
    <location>
        <begin position="23"/>
        <end position="33"/>
    </location>
</feature>
<proteinExistence type="predicted"/>
<evidence type="ECO:0000256" key="1">
    <source>
        <dbReference type="SAM" id="MobiDB-lite"/>
    </source>
</evidence>